<dbReference type="Proteomes" id="UP000814176">
    <property type="component" value="Unassembled WGS sequence"/>
</dbReference>
<keyword evidence="3" id="KW-1185">Reference proteome</keyword>
<gene>
    <name evidence="2" type="ORF">C8Q71DRAFT_857799</name>
</gene>
<proteinExistence type="predicted"/>
<reference evidence="2 3" key="1">
    <citation type="journal article" date="2021" name="Environ. Microbiol.">
        <title>Gene family expansions and transcriptome signatures uncover fungal adaptations to wood decay.</title>
        <authorList>
            <person name="Hage H."/>
            <person name="Miyauchi S."/>
            <person name="Viragh M."/>
            <person name="Drula E."/>
            <person name="Min B."/>
            <person name="Chaduli D."/>
            <person name="Navarro D."/>
            <person name="Favel A."/>
            <person name="Norest M."/>
            <person name="Lesage-Meessen L."/>
            <person name="Balint B."/>
            <person name="Merenyi Z."/>
            <person name="de Eugenio L."/>
            <person name="Morin E."/>
            <person name="Martinez A.T."/>
            <person name="Baldrian P."/>
            <person name="Stursova M."/>
            <person name="Martinez M.J."/>
            <person name="Novotny C."/>
            <person name="Magnuson J.K."/>
            <person name="Spatafora J.W."/>
            <person name="Maurice S."/>
            <person name="Pangilinan J."/>
            <person name="Andreopoulos W."/>
            <person name="LaButti K."/>
            <person name="Hundley H."/>
            <person name="Na H."/>
            <person name="Kuo A."/>
            <person name="Barry K."/>
            <person name="Lipzen A."/>
            <person name="Henrissat B."/>
            <person name="Riley R."/>
            <person name="Ahrendt S."/>
            <person name="Nagy L.G."/>
            <person name="Grigoriev I.V."/>
            <person name="Martin F."/>
            <person name="Rosso M.N."/>
        </authorList>
    </citation>
    <scope>NUCLEOTIDE SEQUENCE [LARGE SCALE GENOMIC DNA]</scope>
    <source>
        <strain evidence="2 3">CIRM-BRFM 1785</strain>
    </source>
</reference>
<feature type="compositionally biased region" description="Low complexity" evidence="1">
    <location>
        <begin position="45"/>
        <end position="67"/>
    </location>
</feature>
<feature type="region of interest" description="Disordered" evidence="1">
    <location>
        <begin position="1"/>
        <end position="93"/>
    </location>
</feature>
<evidence type="ECO:0000256" key="1">
    <source>
        <dbReference type="SAM" id="MobiDB-lite"/>
    </source>
</evidence>
<comment type="caution">
    <text evidence="2">The sequence shown here is derived from an EMBL/GenBank/DDBJ whole genome shotgun (WGS) entry which is preliminary data.</text>
</comment>
<dbReference type="RefSeq" id="XP_047778808.1">
    <property type="nucleotide sequence ID" value="XM_047927441.1"/>
</dbReference>
<evidence type="ECO:0000313" key="3">
    <source>
        <dbReference type="Proteomes" id="UP000814176"/>
    </source>
</evidence>
<name>A0ABQ8KFX9_9APHY</name>
<evidence type="ECO:0000313" key="2">
    <source>
        <dbReference type="EMBL" id="KAH9836570.1"/>
    </source>
</evidence>
<dbReference type="EMBL" id="JADCUA010000010">
    <property type="protein sequence ID" value="KAH9836570.1"/>
    <property type="molecule type" value="Genomic_DNA"/>
</dbReference>
<organism evidence="2 3">
    <name type="scientific">Rhodofomes roseus</name>
    <dbReference type="NCBI Taxonomy" id="34475"/>
    <lineage>
        <taxon>Eukaryota</taxon>
        <taxon>Fungi</taxon>
        <taxon>Dikarya</taxon>
        <taxon>Basidiomycota</taxon>
        <taxon>Agaricomycotina</taxon>
        <taxon>Agaricomycetes</taxon>
        <taxon>Polyporales</taxon>
        <taxon>Rhodofomes</taxon>
    </lineage>
</organism>
<dbReference type="GeneID" id="72008173"/>
<accession>A0ABQ8KFX9</accession>
<sequence>MSLTKLTIHFSSKRSTEKPVDPSRHAFKTTSTTQHHVQLPFSMDAASRITSKTSSASSSSSSSGGRAEMLDEDDMAWGSQSRRNKQESSVWLP</sequence>
<protein>
    <submittedName>
        <fullName evidence="2">Uncharacterized protein</fullName>
    </submittedName>
</protein>
<feature type="compositionally biased region" description="Basic and acidic residues" evidence="1">
    <location>
        <begin position="14"/>
        <end position="24"/>
    </location>
</feature>